<dbReference type="Proteomes" id="UP000070377">
    <property type="component" value="Unassembled WGS sequence"/>
</dbReference>
<dbReference type="AlphaFoldDB" id="A0A139N694"/>
<gene>
    <name evidence="1" type="ORF">SCRDD08_00117</name>
</gene>
<name>A0A139N694_STRCR</name>
<reference evidence="1 2" key="1">
    <citation type="submission" date="2016-01" db="EMBL/GenBank/DDBJ databases">
        <title>Highly variable Streptococcus oralis are common among viridans streptococci isolated from primates.</title>
        <authorList>
            <person name="Denapaite D."/>
            <person name="Rieger M."/>
            <person name="Koendgen S."/>
            <person name="Brueckner R."/>
            <person name="Ochigava I."/>
            <person name="Kappeler P."/>
            <person name="Maetz-Rensing K."/>
            <person name="Leendertz F."/>
            <person name="Hakenbeck R."/>
        </authorList>
    </citation>
    <scope>NUCLEOTIDE SEQUENCE [LARGE SCALE GENOMIC DNA]</scope>
    <source>
        <strain evidence="1 2">DD08</strain>
    </source>
</reference>
<dbReference type="PATRIC" id="fig|45634.12.peg.120"/>
<protein>
    <recommendedName>
        <fullName evidence="3">LXG domain-containing protein</fullName>
    </recommendedName>
</protein>
<dbReference type="EMBL" id="LQRD01000003">
    <property type="protein sequence ID" value="KXT71337.1"/>
    <property type="molecule type" value="Genomic_DNA"/>
</dbReference>
<dbReference type="STRING" id="45634.SCRDD08_00117"/>
<sequence length="718" mass="79263">MSDIIKVHDLPAINRYSSAVQEFSKNVDEASKQTMREFNDKAGKSGGEEDTGEAINAFFERLNTLQTQVFHNFPTTITHFSTALSYFENSATGAGFQKKAWTQQSGNDTVYQKLNGIGSEQYEEVEEKANKLQTLLDDATNKLGIASEDLTSIKVTAGDQLSEAAAARRKTHNALQEAHDTLAQRVTEVEAELQILLTQINSARAVCSIPATSILEGIKNGSFRKSKIGYFDSLQTEADGRALGAILSKQPEEMLKEKPETLSEGLYLIGAQQMMEWIQTDDAATLNRLLDAMGKRDFSANAPFLKGFQQAGLKMGDTTTEAMDKEYQKNGNLNSEQMSKYSAYVDLSDKFVGLMESLYMLEIGTVRTTKGSLHKNSRLYTTDTTTALSITNLDKNSATIGLNADIIKRKMTTESNAYGMTYPVGDHTSKERKNYVTQIFSTYDGADSWDKQTRLGELAESRKKAREDLAVSLAKGVGYSALTVFAPQVVPLVMAIDGLATNDNAKFADQFGSFVDKDMTVGGKTLKGGFTGTGSYVFGVSLPIESLENYMAYKNQLNVIQNEEDKIRLQFIDKFLDKGGAGLGQELSDGKIVNVSSLMRHDFKSTLILKEMDNQGIVPYVDYARTAEGFELTDTGSTRQIIKDTINKINGNENGLHISSKVQSYLLGDKNSSLSLTDMSNRQITEFQTVLERLPINAPNYGATGTEEYKHYIDSRYK</sequence>
<proteinExistence type="predicted"/>
<evidence type="ECO:0000313" key="1">
    <source>
        <dbReference type="EMBL" id="KXT71337.1"/>
    </source>
</evidence>
<evidence type="ECO:0008006" key="3">
    <source>
        <dbReference type="Google" id="ProtNLM"/>
    </source>
</evidence>
<dbReference type="RefSeq" id="WP_061421980.1">
    <property type="nucleotide sequence ID" value="NZ_KQ969062.1"/>
</dbReference>
<organism evidence="1 2">
    <name type="scientific">Streptococcus cristatus</name>
    <dbReference type="NCBI Taxonomy" id="45634"/>
    <lineage>
        <taxon>Bacteria</taxon>
        <taxon>Bacillati</taxon>
        <taxon>Bacillota</taxon>
        <taxon>Bacilli</taxon>
        <taxon>Lactobacillales</taxon>
        <taxon>Streptococcaceae</taxon>
        <taxon>Streptococcus</taxon>
    </lineage>
</organism>
<evidence type="ECO:0000313" key="2">
    <source>
        <dbReference type="Proteomes" id="UP000070377"/>
    </source>
</evidence>
<accession>A0A139N694</accession>
<comment type="caution">
    <text evidence="1">The sequence shown here is derived from an EMBL/GenBank/DDBJ whole genome shotgun (WGS) entry which is preliminary data.</text>
</comment>